<keyword evidence="5 7" id="KW-1133">Transmembrane helix</keyword>
<feature type="transmembrane region" description="Helical" evidence="7">
    <location>
        <begin position="389"/>
        <end position="409"/>
    </location>
</feature>
<accession>E1SWF4</accession>
<dbReference type="PANTHER" id="PTHR43549">
    <property type="entry name" value="MULTIDRUG RESISTANCE PROTEIN YPNP-RELATED"/>
    <property type="match status" value="1"/>
</dbReference>
<dbReference type="KEGG" id="fbl:Fbal_2233"/>
<dbReference type="PANTHER" id="PTHR43549:SF3">
    <property type="entry name" value="MULTIDRUG RESISTANCE PROTEIN YPNP-RELATED"/>
    <property type="match status" value="1"/>
</dbReference>
<evidence type="ECO:0000256" key="5">
    <source>
        <dbReference type="ARBA" id="ARBA00022989"/>
    </source>
</evidence>
<evidence type="ECO:0000256" key="2">
    <source>
        <dbReference type="ARBA" id="ARBA00022448"/>
    </source>
</evidence>
<keyword evidence="3" id="KW-1003">Cell membrane</keyword>
<keyword evidence="4 7" id="KW-0812">Transmembrane</keyword>
<dbReference type="GeneID" id="67182439"/>
<keyword evidence="6 7" id="KW-0472">Membrane</keyword>
<feature type="transmembrane region" description="Helical" evidence="7">
    <location>
        <begin position="137"/>
        <end position="157"/>
    </location>
</feature>
<dbReference type="Pfam" id="PF01554">
    <property type="entry name" value="MatE"/>
    <property type="match status" value="2"/>
</dbReference>
<evidence type="ECO:0000256" key="4">
    <source>
        <dbReference type="ARBA" id="ARBA00022692"/>
    </source>
</evidence>
<evidence type="ECO:0000313" key="8">
    <source>
        <dbReference type="EMBL" id="ADN76436.1"/>
    </source>
</evidence>
<feature type="transmembrane region" description="Helical" evidence="7">
    <location>
        <begin position="242"/>
        <end position="266"/>
    </location>
</feature>
<dbReference type="HOGENOM" id="CLU_012893_0_1_6"/>
<sequence length="458" mass="49073">MSRIQVHQLTEGDVIAHLRRMTWPLLMAMVLLMTFNFVDAYFVSLLGTKELAAFSFTFPVTFTLFSVVIGLGIGTSAAVATAQGKGKQERARALGGSALALSAALMLFLALPVWLGHDWLFRALGAEGDSLTLINEFMSVWLLGVMFITFPMIGNAVMRANGNTRLPSLVMAGSAFVNAALDPLFIFGWGPVPALGLKGAALATVCANLVSSAVIVYMLVFRMRAVGWFREWPERLQGYREILAIALPAAGSNMLTPLAMGLMTALMAGYGEAAVAAFGVGTRLESLTTLVVLTLSMSLPPLISQNAAAGHMDRVRLLYSKVIKFVLLFQGVVYLVLLVSANWIGQAFGQDAQVAATIALLVSIMPLSYGAQGVIILSNSSFNALHRPMSALGLSVVRLFVMYLPLAYIGGKLAGLTGVFVGAAVANVITGLIAWRWVWYHLCCNRDNSAEAVRESTL</sequence>
<feature type="transmembrane region" description="Helical" evidence="7">
    <location>
        <begin position="21"/>
        <end position="42"/>
    </location>
</feature>
<evidence type="ECO:0000256" key="7">
    <source>
        <dbReference type="SAM" id="Phobius"/>
    </source>
</evidence>
<dbReference type="GO" id="GO:0042910">
    <property type="term" value="F:xenobiotic transmembrane transporter activity"/>
    <property type="evidence" value="ECO:0007669"/>
    <property type="project" value="InterPro"/>
</dbReference>
<keyword evidence="9" id="KW-1185">Reference proteome</keyword>
<dbReference type="InterPro" id="IPR052031">
    <property type="entry name" value="Membrane_Transporter-Flippase"/>
</dbReference>
<feature type="transmembrane region" description="Helical" evidence="7">
    <location>
        <begin position="201"/>
        <end position="221"/>
    </location>
</feature>
<keyword evidence="2" id="KW-0813">Transport</keyword>
<dbReference type="STRING" id="550540.Fbal_2233"/>
<organism evidence="8 9">
    <name type="scientific">Ferrimonas balearica (strain DSM 9799 / CCM 4581 / KCTC 23876 / PAT)</name>
    <dbReference type="NCBI Taxonomy" id="550540"/>
    <lineage>
        <taxon>Bacteria</taxon>
        <taxon>Pseudomonadati</taxon>
        <taxon>Pseudomonadota</taxon>
        <taxon>Gammaproteobacteria</taxon>
        <taxon>Alteromonadales</taxon>
        <taxon>Ferrimonadaceae</taxon>
        <taxon>Ferrimonas</taxon>
    </lineage>
</organism>
<dbReference type="Proteomes" id="UP000006683">
    <property type="component" value="Chromosome"/>
</dbReference>
<proteinExistence type="predicted"/>
<gene>
    <name evidence="8" type="ordered locus">Fbal_2233</name>
</gene>
<feature type="transmembrane region" description="Helical" evidence="7">
    <location>
        <begin position="286"/>
        <end position="304"/>
    </location>
</feature>
<comment type="subcellular location">
    <subcellularLocation>
        <location evidence="1">Cell inner membrane</location>
        <topology evidence="1">Multi-pass membrane protein</topology>
    </subcellularLocation>
</comment>
<evidence type="ECO:0000256" key="1">
    <source>
        <dbReference type="ARBA" id="ARBA00004429"/>
    </source>
</evidence>
<evidence type="ECO:0000256" key="3">
    <source>
        <dbReference type="ARBA" id="ARBA00022475"/>
    </source>
</evidence>
<dbReference type="InterPro" id="IPR002528">
    <property type="entry name" value="MATE_fam"/>
</dbReference>
<feature type="transmembrane region" description="Helical" evidence="7">
    <location>
        <begin position="356"/>
        <end position="377"/>
    </location>
</feature>
<dbReference type="RefSeq" id="WP_013345742.1">
    <property type="nucleotide sequence ID" value="NC_014541.1"/>
</dbReference>
<dbReference type="eggNOG" id="COG0534">
    <property type="taxonomic scope" value="Bacteria"/>
</dbReference>
<feature type="transmembrane region" description="Helical" evidence="7">
    <location>
        <begin position="62"/>
        <end position="82"/>
    </location>
</feature>
<feature type="transmembrane region" description="Helical" evidence="7">
    <location>
        <begin position="415"/>
        <end position="438"/>
    </location>
</feature>
<name>E1SWF4_FERBD</name>
<feature type="transmembrane region" description="Helical" evidence="7">
    <location>
        <begin position="94"/>
        <end position="117"/>
    </location>
</feature>
<dbReference type="EMBL" id="CP002209">
    <property type="protein sequence ID" value="ADN76436.1"/>
    <property type="molecule type" value="Genomic_DNA"/>
</dbReference>
<dbReference type="InterPro" id="IPR048279">
    <property type="entry name" value="MdtK-like"/>
</dbReference>
<dbReference type="AlphaFoldDB" id="E1SWF4"/>
<evidence type="ECO:0000256" key="6">
    <source>
        <dbReference type="ARBA" id="ARBA00023136"/>
    </source>
</evidence>
<feature type="transmembrane region" description="Helical" evidence="7">
    <location>
        <begin position="325"/>
        <end position="344"/>
    </location>
</feature>
<dbReference type="NCBIfam" id="TIGR00797">
    <property type="entry name" value="matE"/>
    <property type="match status" value="1"/>
</dbReference>
<reference evidence="8 9" key="1">
    <citation type="journal article" date="2010" name="Stand. Genomic Sci.">
        <title>Complete genome sequence of Ferrimonas balearica type strain (PAT).</title>
        <authorList>
            <person name="Nolan M."/>
            <person name="Sikorski J."/>
            <person name="Davenport K."/>
            <person name="Lucas S."/>
            <person name="Glavina Del Rio T."/>
            <person name="Tice H."/>
            <person name="Cheng J."/>
            <person name="Goodwin L."/>
            <person name="Pitluck S."/>
            <person name="Liolios K."/>
            <person name="Ivanova N."/>
            <person name="Mavromatis K."/>
            <person name="Ovchinnikova G."/>
            <person name="Pati A."/>
            <person name="Chen A."/>
            <person name="Palaniappan K."/>
            <person name="Land M."/>
            <person name="Hauser L."/>
            <person name="Chang Y."/>
            <person name="Jeffries C."/>
            <person name="Tapia R."/>
            <person name="Brettin T."/>
            <person name="Detter J."/>
            <person name="Han C."/>
            <person name="Yasawong M."/>
            <person name="Rohde M."/>
            <person name="Tindall B."/>
            <person name="Goker M."/>
            <person name="Woyke T."/>
            <person name="Bristow J."/>
            <person name="Eisen J."/>
            <person name="Markowitz V."/>
            <person name="Hugenholtz P."/>
            <person name="Kyrpides N."/>
            <person name="Klenk H."/>
            <person name="Lapidus A."/>
        </authorList>
    </citation>
    <scope>NUCLEOTIDE SEQUENCE [LARGE SCALE GENOMIC DNA]</scope>
    <source>
        <strain evidence="9">DSM 9799 / CCM 4581 / KCTC 23876 / PAT</strain>
    </source>
</reference>
<dbReference type="GO" id="GO:0015297">
    <property type="term" value="F:antiporter activity"/>
    <property type="evidence" value="ECO:0007669"/>
    <property type="project" value="InterPro"/>
</dbReference>
<evidence type="ECO:0000313" key="9">
    <source>
        <dbReference type="Proteomes" id="UP000006683"/>
    </source>
</evidence>
<feature type="transmembrane region" description="Helical" evidence="7">
    <location>
        <begin position="169"/>
        <end position="189"/>
    </location>
</feature>
<dbReference type="GO" id="GO:0005886">
    <property type="term" value="C:plasma membrane"/>
    <property type="evidence" value="ECO:0007669"/>
    <property type="project" value="UniProtKB-SubCell"/>
</dbReference>
<dbReference type="PIRSF" id="PIRSF006603">
    <property type="entry name" value="DinF"/>
    <property type="match status" value="1"/>
</dbReference>
<protein>
    <submittedName>
        <fullName evidence="8">MATE efflux family protein</fullName>
    </submittedName>
</protein>